<name>A0ABU4YXV1_9HYPH</name>
<reference evidence="2 3" key="1">
    <citation type="submission" date="2023-08" db="EMBL/GenBank/DDBJ databases">
        <title>Implementing the SeqCode for naming new Mesorhizobium species isolated from Vachellia karroo root nodules.</title>
        <authorList>
            <person name="Van Lill M."/>
        </authorList>
    </citation>
    <scope>NUCLEOTIDE SEQUENCE [LARGE SCALE GENOMIC DNA]</scope>
    <source>
        <strain evidence="2 3">VK22B</strain>
    </source>
</reference>
<keyword evidence="3" id="KW-1185">Reference proteome</keyword>
<evidence type="ECO:0000256" key="1">
    <source>
        <dbReference type="SAM" id="MobiDB-lite"/>
    </source>
</evidence>
<proteinExistence type="predicted"/>
<protein>
    <submittedName>
        <fullName evidence="2">Uncharacterized protein</fullName>
    </submittedName>
</protein>
<sequence length="112" mass="12541">MSSTHLTSEQTKAVEKILAEIRPPLVRGSRRRTAAARFLVDRLDGESETDLSTVVDAYVKNLDSHQDALAQWKSEGGAVGTAPRSEARRRIDNDTSGMRRRDRETVARHQLI</sequence>
<feature type="compositionally biased region" description="Basic and acidic residues" evidence="1">
    <location>
        <begin position="85"/>
        <end position="112"/>
    </location>
</feature>
<organism evidence="2 3">
    <name type="scientific">Mesorhizobium captivum</name>
    <dbReference type="NCBI Taxonomy" id="3072319"/>
    <lineage>
        <taxon>Bacteria</taxon>
        <taxon>Pseudomonadati</taxon>
        <taxon>Pseudomonadota</taxon>
        <taxon>Alphaproteobacteria</taxon>
        <taxon>Hyphomicrobiales</taxon>
        <taxon>Phyllobacteriaceae</taxon>
        <taxon>Mesorhizobium</taxon>
    </lineage>
</organism>
<evidence type="ECO:0000313" key="3">
    <source>
        <dbReference type="Proteomes" id="UP001271249"/>
    </source>
</evidence>
<comment type="caution">
    <text evidence="2">The sequence shown here is derived from an EMBL/GenBank/DDBJ whole genome shotgun (WGS) entry which is preliminary data.</text>
</comment>
<dbReference type="RefSeq" id="WP_320225810.1">
    <property type="nucleotide sequence ID" value="NZ_JAVIJB010000005.1"/>
</dbReference>
<gene>
    <name evidence="2" type="ORF">RFN29_09355</name>
</gene>
<evidence type="ECO:0000313" key="2">
    <source>
        <dbReference type="EMBL" id="MDX8491785.1"/>
    </source>
</evidence>
<accession>A0ABU4YXV1</accession>
<dbReference type="Proteomes" id="UP001271249">
    <property type="component" value="Unassembled WGS sequence"/>
</dbReference>
<dbReference type="EMBL" id="JAVIJC010000007">
    <property type="protein sequence ID" value="MDX8491785.1"/>
    <property type="molecule type" value="Genomic_DNA"/>
</dbReference>
<feature type="region of interest" description="Disordered" evidence="1">
    <location>
        <begin position="75"/>
        <end position="112"/>
    </location>
</feature>